<sequence length="337" mass="38413">MAIYRNIQMAFWTDIKVVDDFTPEDKFFYLYLLTNPHTNLCGAYEISVKQMADETGYSRDTVEKLLKRFAEVHKVAYYSQDTKELLVLNWHKYNWTASEKFRKPLLKEINSVKNDNFKGYLLDLFSGTDTVSIPYGYGSDTTVTVTDTVTVSPVDIDSNIINNNCSSAANAPSVAVADELNGRNLVQDNDEPHEQQQIAPENNGADDAGLQYSQKMERQKVKQEAAQLFEKLWGQYPCKRGKAKVSDSAKIKLLKTGADQMQRALSRYLSDLKRESWRKPQNGSTFFTSGYIDYLDSNYAPAPEQPRSRAAGTKFNNFQQRDMDIDSMERQLLSNAM</sequence>
<comment type="caution">
    <text evidence="1">The sequence shown here is derived from an EMBL/GenBank/DDBJ whole genome shotgun (WGS) entry which is preliminary data.</text>
</comment>
<keyword evidence="2" id="KW-1185">Reference proteome</keyword>
<dbReference type="Proteomes" id="UP001546774">
    <property type="component" value="Unassembled WGS sequence"/>
</dbReference>
<evidence type="ECO:0000313" key="1">
    <source>
        <dbReference type="EMBL" id="MEQ2554862.1"/>
    </source>
</evidence>
<gene>
    <name evidence="1" type="ORF">WMO37_07495</name>
</gene>
<organism evidence="1 2">
    <name type="scientific">Lachnospira intestinalis</name>
    <dbReference type="NCBI Taxonomy" id="3133158"/>
    <lineage>
        <taxon>Bacteria</taxon>
        <taxon>Bacillati</taxon>
        <taxon>Bacillota</taxon>
        <taxon>Clostridia</taxon>
        <taxon>Lachnospirales</taxon>
        <taxon>Lachnospiraceae</taxon>
        <taxon>Lachnospira</taxon>
    </lineage>
</organism>
<accession>A0ABV1H579</accession>
<protein>
    <recommendedName>
        <fullName evidence="3">Helix-turn-helix domain-containing protein</fullName>
    </recommendedName>
</protein>
<reference evidence="1" key="1">
    <citation type="submission" date="2024-03" db="EMBL/GenBank/DDBJ databases">
        <title>Human intestinal bacterial collection.</title>
        <authorList>
            <person name="Pauvert C."/>
            <person name="Hitch T.C.A."/>
            <person name="Clavel T."/>
        </authorList>
    </citation>
    <scope>NUCLEOTIDE SEQUENCE [LARGE SCALE GENOMIC DNA]</scope>
    <source>
        <strain evidence="1">CLA-AA-H89B</strain>
    </source>
</reference>
<dbReference type="PANTHER" id="PTHR37293:SF5">
    <property type="entry name" value="DNA REPLICATION PROTEIN"/>
    <property type="match status" value="1"/>
</dbReference>
<evidence type="ECO:0008006" key="3">
    <source>
        <dbReference type="Google" id="ProtNLM"/>
    </source>
</evidence>
<dbReference type="EMBL" id="JBBMFS010000005">
    <property type="protein sequence ID" value="MEQ2554862.1"/>
    <property type="molecule type" value="Genomic_DNA"/>
</dbReference>
<dbReference type="InterPro" id="IPR053162">
    <property type="entry name" value="DnaD"/>
</dbReference>
<evidence type="ECO:0000313" key="2">
    <source>
        <dbReference type="Proteomes" id="UP001546774"/>
    </source>
</evidence>
<name>A0ABV1H579_9FIRM</name>
<proteinExistence type="predicted"/>
<dbReference type="PANTHER" id="PTHR37293">
    <property type="entry name" value="PHAGE REPLICATION PROTEIN-RELATED"/>
    <property type="match status" value="1"/>
</dbReference>